<protein>
    <submittedName>
        <fullName evidence="2">Uncharacterized protein</fullName>
    </submittedName>
</protein>
<feature type="compositionally biased region" description="Basic residues" evidence="1">
    <location>
        <begin position="523"/>
        <end position="538"/>
    </location>
</feature>
<sequence length="538" mass="60826">MNPNLSSVTDQVAALNGEAVPPSLLNSVTVCCVVRGIRHHDGFAQELHGNPERPMITRALNARAIMSNRVPLMSPEHFPYCFWHPDVPQEETLRQLLAAYPDNILLRYQIGRACAVGGYFDLYTELCLLPEVAIAEEARDSEAGQAIYEAIMKAPVRYAYMDDYNRCLRSQPLAGAYLNGDTCVRSLLDRKLPVGPTPYSPMINNVVFDITEDCCLDIDGIEPYARPIDPQAVALLHSPVPADLPTVDKDLLILMAAWSGNIDRYVRLRRPRKIEGELPCIVRGIYHYPLFAKWWLTQLDVGPHIQQAVHARCIMNNDLSWLNDTLPESDLPDDLIWYPQHADEATYRELLRRRPAMLYTVARACIHADYEKLFTSLDIVPNIHLWWDARNSSNERYLQHLELKAMEHGIDLDTLSLPDEEDWAGPQPHAMLKQEIRSHNHGTQSIYLHREITLDHIGFRPEELATRLSTVGRVLLHACIADPGIRPKPPYDSLNLKELYEAAPKDRELVGLAPPRGGIWSRGRGRGRGRGHGRGNGI</sequence>
<proteinExistence type="predicted"/>
<evidence type="ECO:0000256" key="1">
    <source>
        <dbReference type="SAM" id="MobiDB-lite"/>
    </source>
</evidence>
<dbReference type="EMBL" id="JBFXLT010000057">
    <property type="protein sequence ID" value="KAL2811478.1"/>
    <property type="molecule type" value="Genomic_DNA"/>
</dbReference>
<gene>
    <name evidence="2" type="ORF">BJX63DRAFT_398942</name>
</gene>
<comment type="caution">
    <text evidence="2">The sequence shown here is derived from an EMBL/GenBank/DDBJ whole genome shotgun (WGS) entry which is preliminary data.</text>
</comment>
<keyword evidence="3" id="KW-1185">Reference proteome</keyword>
<reference evidence="2 3" key="1">
    <citation type="submission" date="2024-07" db="EMBL/GenBank/DDBJ databases">
        <title>Section-level genome sequencing and comparative genomics of Aspergillus sections Usti and Cavernicolus.</title>
        <authorList>
            <consortium name="Lawrence Berkeley National Laboratory"/>
            <person name="Nybo J.L."/>
            <person name="Vesth T.C."/>
            <person name="Theobald S."/>
            <person name="Frisvad J.C."/>
            <person name="Larsen T.O."/>
            <person name="Kjaerboelling I."/>
            <person name="Rothschild-Mancinelli K."/>
            <person name="Lyhne E.K."/>
            <person name="Kogle M.E."/>
            <person name="Barry K."/>
            <person name="Clum A."/>
            <person name="Na H."/>
            <person name="Ledsgaard L."/>
            <person name="Lin J."/>
            <person name="Lipzen A."/>
            <person name="Kuo A."/>
            <person name="Riley R."/>
            <person name="Mondo S."/>
            <person name="Labutti K."/>
            <person name="Haridas S."/>
            <person name="Pangalinan J."/>
            <person name="Salamov A.A."/>
            <person name="Simmons B.A."/>
            <person name="Magnuson J.K."/>
            <person name="Chen J."/>
            <person name="Drula E."/>
            <person name="Henrissat B."/>
            <person name="Wiebenga A."/>
            <person name="Lubbers R.J."/>
            <person name="Gomes A.C."/>
            <person name="Makela M.R."/>
            <person name="Stajich J."/>
            <person name="Grigoriev I.V."/>
            <person name="Mortensen U.H."/>
            <person name="De Vries R.P."/>
            <person name="Baker S.E."/>
            <person name="Andersen M.R."/>
        </authorList>
    </citation>
    <scope>NUCLEOTIDE SEQUENCE [LARGE SCALE GENOMIC DNA]</scope>
    <source>
        <strain evidence="2 3">CBS 588.65</strain>
    </source>
</reference>
<name>A0ABR4H7P4_9EURO</name>
<dbReference type="Proteomes" id="UP001610334">
    <property type="component" value="Unassembled WGS sequence"/>
</dbReference>
<organism evidence="2 3">
    <name type="scientific">Aspergillus granulosus</name>
    <dbReference type="NCBI Taxonomy" id="176169"/>
    <lineage>
        <taxon>Eukaryota</taxon>
        <taxon>Fungi</taxon>
        <taxon>Dikarya</taxon>
        <taxon>Ascomycota</taxon>
        <taxon>Pezizomycotina</taxon>
        <taxon>Eurotiomycetes</taxon>
        <taxon>Eurotiomycetidae</taxon>
        <taxon>Eurotiales</taxon>
        <taxon>Aspergillaceae</taxon>
        <taxon>Aspergillus</taxon>
        <taxon>Aspergillus subgen. Nidulantes</taxon>
    </lineage>
</organism>
<accession>A0ABR4H7P4</accession>
<evidence type="ECO:0000313" key="3">
    <source>
        <dbReference type="Proteomes" id="UP001610334"/>
    </source>
</evidence>
<evidence type="ECO:0000313" key="2">
    <source>
        <dbReference type="EMBL" id="KAL2811478.1"/>
    </source>
</evidence>
<feature type="region of interest" description="Disordered" evidence="1">
    <location>
        <begin position="513"/>
        <end position="538"/>
    </location>
</feature>